<feature type="region of interest" description="Disordered" evidence="1">
    <location>
        <begin position="1"/>
        <end position="23"/>
    </location>
</feature>
<evidence type="ECO:0000256" key="1">
    <source>
        <dbReference type="SAM" id="MobiDB-lite"/>
    </source>
</evidence>
<evidence type="ECO:0000313" key="2">
    <source>
        <dbReference type="EMBL" id="MEK8033878.1"/>
    </source>
</evidence>
<accession>A0ABU9BV88</accession>
<dbReference type="EMBL" id="JBBUTG010000022">
    <property type="protein sequence ID" value="MEK8033878.1"/>
    <property type="molecule type" value="Genomic_DNA"/>
</dbReference>
<sequence length="93" mass="10108">MTRGASTAMQTGEAWAPDEGATHAMNETVRGLGDTYTEITADMMRSSLNLMVQTQSLWLGSARHAAAALAGAWRLALGAWARAQWACEERRVR</sequence>
<evidence type="ECO:0000313" key="3">
    <source>
        <dbReference type="Proteomes" id="UP001371218"/>
    </source>
</evidence>
<name>A0ABU9BV88_9BURK</name>
<keyword evidence="3" id="KW-1185">Reference proteome</keyword>
<dbReference type="Proteomes" id="UP001371218">
    <property type="component" value="Unassembled WGS sequence"/>
</dbReference>
<feature type="compositionally biased region" description="Polar residues" evidence="1">
    <location>
        <begin position="1"/>
        <end position="10"/>
    </location>
</feature>
<organism evidence="2 3">
    <name type="scientific">Ideonella lacteola</name>
    <dbReference type="NCBI Taxonomy" id="2984193"/>
    <lineage>
        <taxon>Bacteria</taxon>
        <taxon>Pseudomonadati</taxon>
        <taxon>Pseudomonadota</taxon>
        <taxon>Betaproteobacteria</taxon>
        <taxon>Burkholderiales</taxon>
        <taxon>Sphaerotilaceae</taxon>
        <taxon>Ideonella</taxon>
    </lineage>
</organism>
<reference evidence="2 3" key="1">
    <citation type="submission" date="2024-04" db="EMBL/GenBank/DDBJ databases">
        <title>Novel species of the genus Ideonella isolated from streams.</title>
        <authorList>
            <person name="Lu H."/>
        </authorList>
    </citation>
    <scope>NUCLEOTIDE SEQUENCE [LARGE SCALE GENOMIC DNA]</scope>
    <source>
        <strain evidence="2 3">DXS29W</strain>
    </source>
</reference>
<gene>
    <name evidence="2" type="ORF">AACH06_23890</name>
</gene>
<comment type="caution">
    <text evidence="2">The sequence shown here is derived from an EMBL/GenBank/DDBJ whole genome shotgun (WGS) entry which is preliminary data.</text>
</comment>
<protein>
    <submittedName>
        <fullName evidence="2">Uncharacterized protein</fullName>
    </submittedName>
</protein>
<proteinExistence type="predicted"/>
<dbReference type="RefSeq" id="WP_341428304.1">
    <property type="nucleotide sequence ID" value="NZ_JBBUTG010000022.1"/>
</dbReference>